<protein>
    <submittedName>
        <fullName evidence="1">Uncharacterized protein</fullName>
    </submittedName>
</protein>
<proteinExistence type="predicted"/>
<organism evidence="1">
    <name type="scientific">marine sediment metagenome</name>
    <dbReference type="NCBI Taxonomy" id="412755"/>
    <lineage>
        <taxon>unclassified sequences</taxon>
        <taxon>metagenomes</taxon>
        <taxon>ecological metagenomes</taxon>
    </lineage>
</organism>
<gene>
    <name evidence="1" type="ORF">S01H4_47296</name>
</gene>
<accession>X1BSH7</accession>
<feature type="non-terminal residue" evidence="1">
    <location>
        <position position="1"/>
    </location>
</feature>
<dbReference type="AlphaFoldDB" id="X1BSH7"/>
<comment type="caution">
    <text evidence="1">The sequence shown here is derived from an EMBL/GenBank/DDBJ whole genome shotgun (WGS) entry which is preliminary data.</text>
</comment>
<sequence>DKQVAEIYGFFGSLWPKDTDIMALLPKPDLNVLRALYTGIVDPRVIPNNVIGFSPYVDEVIVINPFTNPNWIAKDYSPVYSPAQYKQETLKNVFLLLQLIPFIETGVINLIPDPCDFNIIVRKQLWEIAKDRLKDWNPKQEEMGIMKDLFESDFKNTMTGMPKEIIKHKIKSLSPELSDKEIEDVISHMKKRREKDPFALLQPLPSGVKEGQLSISHMAPNLELGLFLSQITGSFLYTDNEHKRSEIIIFLSLILCLLDEVF</sequence>
<evidence type="ECO:0000313" key="1">
    <source>
        <dbReference type="EMBL" id="GAG98015.1"/>
    </source>
</evidence>
<reference evidence="1" key="1">
    <citation type="journal article" date="2014" name="Front. Microbiol.">
        <title>High frequency of phylogenetically diverse reductive dehalogenase-homologous genes in deep subseafloor sedimentary metagenomes.</title>
        <authorList>
            <person name="Kawai M."/>
            <person name="Futagami T."/>
            <person name="Toyoda A."/>
            <person name="Takaki Y."/>
            <person name="Nishi S."/>
            <person name="Hori S."/>
            <person name="Arai W."/>
            <person name="Tsubouchi T."/>
            <person name="Morono Y."/>
            <person name="Uchiyama I."/>
            <person name="Ito T."/>
            <person name="Fujiyama A."/>
            <person name="Inagaki F."/>
            <person name="Takami H."/>
        </authorList>
    </citation>
    <scope>NUCLEOTIDE SEQUENCE</scope>
    <source>
        <strain evidence="1">Expedition CK06-06</strain>
    </source>
</reference>
<dbReference type="EMBL" id="BART01026531">
    <property type="protein sequence ID" value="GAG98015.1"/>
    <property type="molecule type" value="Genomic_DNA"/>
</dbReference>
<name>X1BSH7_9ZZZZ</name>